<feature type="compositionally biased region" description="Basic and acidic residues" evidence="1">
    <location>
        <begin position="955"/>
        <end position="968"/>
    </location>
</feature>
<accession>A0ABM3UVU3</accession>
<feature type="compositionally biased region" description="Low complexity" evidence="1">
    <location>
        <begin position="2249"/>
        <end position="2274"/>
    </location>
</feature>
<feature type="compositionally biased region" description="Polar residues" evidence="1">
    <location>
        <begin position="1066"/>
        <end position="1085"/>
    </location>
</feature>
<feature type="compositionally biased region" description="Polar residues" evidence="1">
    <location>
        <begin position="665"/>
        <end position="677"/>
    </location>
</feature>
<feature type="compositionally biased region" description="Basic and acidic residues" evidence="1">
    <location>
        <begin position="930"/>
        <end position="942"/>
    </location>
</feature>
<feature type="compositionally biased region" description="Basic and acidic residues" evidence="1">
    <location>
        <begin position="1328"/>
        <end position="1346"/>
    </location>
</feature>
<feature type="compositionally biased region" description="Basic and acidic residues" evidence="1">
    <location>
        <begin position="1480"/>
        <end position="1491"/>
    </location>
</feature>
<dbReference type="SMART" id="SM00033">
    <property type="entry name" value="CH"/>
    <property type="match status" value="1"/>
</dbReference>
<dbReference type="InterPro" id="IPR022189">
    <property type="entry name" value="SMTN"/>
</dbReference>
<feature type="compositionally biased region" description="Polar residues" evidence="1">
    <location>
        <begin position="363"/>
        <end position="372"/>
    </location>
</feature>
<feature type="compositionally biased region" description="Acidic residues" evidence="1">
    <location>
        <begin position="2089"/>
        <end position="2102"/>
    </location>
</feature>
<feature type="compositionally biased region" description="Basic and acidic residues" evidence="1">
    <location>
        <begin position="1030"/>
        <end position="1041"/>
    </location>
</feature>
<dbReference type="PANTHER" id="PTHR23167:SF88">
    <property type="entry name" value="CALPONIN-HOMOLOGY (CH) DOMAIN-CONTAINING PROTEIN"/>
    <property type="match status" value="1"/>
</dbReference>
<feature type="compositionally biased region" description="Polar residues" evidence="1">
    <location>
        <begin position="969"/>
        <end position="982"/>
    </location>
</feature>
<feature type="compositionally biased region" description="Basic and acidic residues" evidence="1">
    <location>
        <begin position="254"/>
        <end position="270"/>
    </location>
</feature>
<feature type="compositionally biased region" description="Basic and acidic residues" evidence="1">
    <location>
        <begin position="900"/>
        <end position="915"/>
    </location>
</feature>
<feature type="compositionally biased region" description="Low complexity" evidence="1">
    <location>
        <begin position="1542"/>
        <end position="1556"/>
    </location>
</feature>
<feature type="compositionally biased region" description="Basic and acidic residues" evidence="1">
    <location>
        <begin position="237"/>
        <end position="247"/>
    </location>
</feature>
<feature type="region of interest" description="Disordered" evidence="1">
    <location>
        <begin position="2072"/>
        <end position="2277"/>
    </location>
</feature>
<feature type="region of interest" description="Disordered" evidence="1">
    <location>
        <begin position="431"/>
        <end position="624"/>
    </location>
</feature>
<feature type="compositionally biased region" description="Low complexity" evidence="1">
    <location>
        <begin position="442"/>
        <end position="465"/>
    </location>
</feature>
<feature type="compositionally biased region" description="Basic and acidic residues" evidence="1">
    <location>
        <begin position="1201"/>
        <end position="1219"/>
    </location>
</feature>
<feature type="compositionally biased region" description="Polar residues" evidence="1">
    <location>
        <begin position="1792"/>
        <end position="1804"/>
    </location>
</feature>
<evidence type="ECO:0000313" key="4">
    <source>
        <dbReference type="RefSeq" id="XP_058977642.1"/>
    </source>
</evidence>
<dbReference type="PANTHER" id="PTHR23167">
    <property type="entry name" value="CALPONIN HOMOLOGY DOMAIN-CONTAINING PROTEIN DDB_G0272472-RELATED"/>
    <property type="match status" value="1"/>
</dbReference>
<feature type="domain" description="Calponin-homology (CH)" evidence="2">
    <location>
        <begin position="2288"/>
        <end position="2394"/>
    </location>
</feature>
<dbReference type="InterPro" id="IPR050540">
    <property type="entry name" value="F-actin_Monoox_Mical"/>
</dbReference>
<feature type="compositionally biased region" description="Polar residues" evidence="1">
    <location>
        <begin position="1220"/>
        <end position="1229"/>
    </location>
</feature>
<feature type="compositionally biased region" description="Low complexity" evidence="1">
    <location>
        <begin position="2210"/>
        <end position="2228"/>
    </location>
</feature>
<feature type="region of interest" description="Disordered" evidence="1">
    <location>
        <begin position="664"/>
        <end position="744"/>
    </location>
</feature>
<dbReference type="InterPro" id="IPR001715">
    <property type="entry name" value="CH_dom"/>
</dbReference>
<feature type="region of interest" description="Disordered" evidence="1">
    <location>
        <begin position="358"/>
        <end position="379"/>
    </location>
</feature>
<feature type="compositionally biased region" description="Polar residues" evidence="1">
    <location>
        <begin position="727"/>
        <end position="741"/>
    </location>
</feature>
<feature type="region of interest" description="Disordered" evidence="1">
    <location>
        <begin position="1119"/>
        <end position="1155"/>
    </location>
</feature>
<feature type="compositionally biased region" description="Low complexity" evidence="1">
    <location>
        <begin position="272"/>
        <end position="290"/>
    </location>
</feature>
<feature type="region of interest" description="Disordered" evidence="1">
    <location>
        <begin position="794"/>
        <end position="1085"/>
    </location>
</feature>
<dbReference type="SUPFAM" id="SSF47576">
    <property type="entry name" value="Calponin-homology domain, CH-domain"/>
    <property type="match status" value="1"/>
</dbReference>
<feature type="region of interest" description="Disordered" evidence="1">
    <location>
        <begin position="1436"/>
        <end position="1629"/>
    </location>
</feature>
<protein>
    <submittedName>
        <fullName evidence="4">Mucin-12 isoform X9</fullName>
    </submittedName>
</protein>
<name>A0ABM3UVU3_MUSDO</name>
<dbReference type="Pfam" id="PF00307">
    <property type="entry name" value="CH"/>
    <property type="match status" value="1"/>
</dbReference>
<organism evidence="3 4">
    <name type="scientific">Musca domestica</name>
    <name type="common">House fly</name>
    <dbReference type="NCBI Taxonomy" id="7370"/>
    <lineage>
        <taxon>Eukaryota</taxon>
        <taxon>Metazoa</taxon>
        <taxon>Ecdysozoa</taxon>
        <taxon>Arthropoda</taxon>
        <taxon>Hexapoda</taxon>
        <taxon>Insecta</taxon>
        <taxon>Pterygota</taxon>
        <taxon>Neoptera</taxon>
        <taxon>Endopterygota</taxon>
        <taxon>Diptera</taxon>
        <taxon>Brachycera</taxon>
        <taxon>Muscomorpha</taxon>
        <taxon>Muscoidea</taxon>
        <taxon>Muscidae</taxon>
        <taxon>Musca</taxon>
    </lineage>
</organism>
<dbReference type="Gene3D" id="1.10.418.10">
    <property type="entry name" value="Calponin-like domain"/>
    <property type="match status" value="1"/>
</dbReference>
<dbReference type="CDD" id="cd21200">
    <property type="entry name" value="CH_SMTN-like"/>
    <property type="match status" value="1"/>
</dbReference>
<feature type="compositionally biased region" description="Basic and acidic residues" evidence="1">
    <location>
        <begin position="293"/>
        <end position="302"/>
    </location>
</feature>
<feature type="compositionally biased region" description="Low complexity" evidence="1">
    <location>
        <begin position="1046"/>
        <end position="1065"/>
    </location>
</feature>
<sequence>MFVSIDRIGCVVVVVVAAVVRLYVCQCCCRRHTYTVTSPIEATTTAPSAPTPTSQPTYCNRPASPSASQSHQPPTFSSVNAGFSNFSVILVLDRNWQQSEDINRKKEIRSQLYKLRESRLRDLYQFDIMADNNVAGFGKDPLAPSHGESFGDQSFQSLKSKEIRDSMSPSELKFQSMALNNPSSTGWNVQSSSEVTPDGRGFRAETIATTDGVEHINGGTAEFKGRNEQRSMAMQEGDDKNFVKKASESSNTHLQEKVVIGDENSGRTEIRTSSSTSTSSSKVFQSSSTTEYENDHPVDYHQPKYLMDSAPQRMQEPQQYQQRPSQAEPRYEPRYEPQYYDDHQQQQYTNQQTEQYQRNRQETNTSQNVQTNETREQNKRYVDMDKASPEYQQHVQYLMSQPGEIISNTVEYPKPNVKMITTVKRLPDGTIVRNKRYETEETTPTPAPSQTNTTTRQTVTNTNNTQRRDSQPTYQQPKNYQGQPPSERLRRPSDDVVDNAETVRRHTTTNDDTVETKYSTTKTSNRKFSTETTSETIHEYDDGYQVPSGGPRPKPVTNDFSTHGFPSVRPNKPTQEFANHRPQAMHPSQASPSQKMTSPPPREALIPVRSEYEPTVTERRIPTEDGEVIVVSSEKKRSVKHHTNSERIIETDIRTTDDNRYEQISDVSTSKTNQDFSTHGFPSVREPQQGQPPSRTSPDYSTQGFPSVRGPQSQPNAHPDYRPQPSGPMQPTGSVTKTIQTPDGEVIVTSQKSHTTKYNTNSERIIETEVLGDDGRPVRRIPVDVEYVSDKYTVTTPGDQVPQKGFPSVRSPTKPVADYSTPHGFPSTRYSHQKPSTPDYSTQGFPSTRDTHKPSTPDYSTQGFPSTRDGPQPSSTPERQYVSPVKTPTSSSKPSPTVEATERIIRKEKEVDSAHRAFAASLRSSSPVDQTRRDSYSTDGPRHTPRSSVSSTKPFRRDMREGSHDSETSRISTTTVTRQTPPRSVGGKTVVVTERVTSSSSPRGTKSPSPGKNVTTTTTTTTRTVTNKAPVKDVPKSDNHNHHQHTTTTSTTNNKNKNNNQKNTTFSSPSANETLSYPINPDSSLTITKKTVGDSQATKSHQLPLLSEVIEEPCIKKSYSLLGPCNRPPKTAASEQENRPPIKKTPGQTPYRPKTMITPTESVAARRSLFENHNNQATKPLARRPTPTSTSSSPSSGRRPSYMDHTKSSLEHIRRDSLEINKTNYTRRPSANDDDAPDRNSQVKFDVPQKPRSDVLDTDDSEYNIEEIFDLVILEKLLETVTSYEVRRRIRAQIRLVKKNMSNAEYTTVTTTSKRDNKTKPTSAQVISKKEEKQQQHYYYKEEHQRKERHSSTHTSPERVRTTQVTKVTTRRTESPDSKYSSPSEGRSVSPQSRLSQTRVCSRTHERSPSPSSVATEIKVKEVKKKQYENVEHVEEIYRESSPKIRKPKAYYPIDDDEEEVDTLSRPVKKTDVSEEYDSAELHEERTFKKETTHRRSSRKSISPQSSPERQKASSPRAGSPEGKKPLTSRVSPKSPERKTIITEQQQQQTLMTTKQQPKRTPVSAPLKSKPEPKAPVWADRKNILKSPSATPKKPSAVAPDSRISSSVSRTMKSSTQQQKVSSSTKSSYVEDDCITSSYGIGPTDENGLPLFGIRALKMKKPQQQQQPASEPICETTEEVTGYVVEEKYYSDNKSKPIVERKEIIYSTNPEELQAIKEKVRETATTTTTLKSLKHDKLESDDESPFRDNSTYKTKTITSVRSSPEEFLESSTTKYVRRGSVKEMSEKFLQKESASMVSEKTNNYPKAGLILRTNSRKQSRDNDDMDGENNEYYESRTSYRDTDEEDECRMVAGGEREYIVESESETESIKNTQREFKKITSTKSSSSSRSFLNTKGEEKIITGVDDVLDRMRNADNVVEEGDTAEDQEARALLNKFLGASIIMKGVESTIPTIPTVNRETKIITTTTTGVGSGRQPAKHEVKTTRVTKSIKSGSSSSPVIETTCDIEEIWDEEILKQLLEQAKTYEERRKIRSRLRELMADRAEKNSCQQTGKEEGESAAVAVVAAGKRVEELKSPVQRSESSASSEYEIIEEEVTCTESESEEVKETAETTAPQKEEELKQSSQEEEKEDTTSAPPDVVPTEPPSTEEQSQKQEEQQEKEEEKTVEETKESDTTDSAKETTDSCAEKDAKPQQSCTSTTEKTETKGKDGAVVTTTTKVTTRTVSGTGPKPVSPFAKFKQLDRQNSQQSTKSPTTPTTPGGGPAASPSATGNAPIFRFTDPSLNARAATAKEQLLQWCQLKTKEYENVQITNFSSSWVDGLAFCALIHHFLPDAFDYSKLTPQNRRENFELAFTVADEKAGIAPLLDVEDMVVMKRPDWKCVFVYVQSIYRRFRNCQ</sequence>
<feature type="compositionally biased region" description="Low complexity" evidence="1">
    <location>
        <begin position="1602"/>
        <end position="1628"/>
    </location>
</feature>
<gene>
    <name evidence="4" type="primary">LOC101891667</name>
</gene>
<feature type="region of interest" description="Disordered" evidence="1">
    <location>
        <begin position="1792"/>
        <end position="1845"/>
    </location>
</feature>
<dbReference type="InterPro" id="IPR036872">
    <property type="entry name" value="CH_dom_sf"/>
</dbReference>
<dbReference type="PROSITE" id="PS50021">
    <property type="entry name" value="CH"/>
    <property type="match status" value="1"/>
</dbReference>
<feature type="compositionally biased region" description="Polar residues" evidence="1">
    <location>
        <begin position="1378"/>
        <end position="1401"/>
    </location>
</feature>
<evidence type="ECO:0000259" key="2">
    <source>
        <dbReference type="PROSITE" id="PS50021"/>
    </source>
</evidence>
<feature type="compositionally biased region" description="Low complexity" evidence="1">
    <location>
        <begin position="882"/>
        <end position="898"/>
    </location>
</feature>
<feature type="region of interest" description="Disordered" evidence="1">
    <location>
        <begin position="1171"/>
        <end position="1258"/>
    </location>
</feature>
<evidence type="ECO:0000313" key="3">
    <source>
        <dbReference type="Proteomes" id="UP001652621"/>
    </source>
</evidence>
<feature type="compositionally biased region" description="Low complexity" evidence="1">
    <location>
        <begin position="989"/>
        <end position="1026"/>
    </location>
</feature>
<feature type="compositionally biased region" description="Polar residues" evidence="1">
    <location>
        <begin position="828"/>
        <end position="848"/>
    </location>
</feature>
<keyword evidence="3" id="KW-1185">Reference proteome</keyword>
<feature type="compositionally biased region" description="Basic and acidic residues" evidence="1">
    <location>
        <begin position="1569"/>
        <end position="1583"/>
    </location>
</feature>
<evidence type="ECO:0000256" key="1">
    <source>
        <dbReference type="SAM" id="MobiDB-lite"/>
    </source>
</evidence>
<feature type="compositionally biased region" description="Low complexity" evidence="1">
    <location>
        <begin position="1183"/>
        <end position="1200"/>
    </location>
</feature>
<feature type="compositionally biased region" description="Basic and acidic residues" evidence="1">
    <location>
        <begin position="2150"/>
        <end position="2191"/>
    </location>
</feature>
<proteinExistence type="predicted"/>
<feature type="compositionally biased region" description="Polar residues" evidence="1">
    <location>
        <begin position="686"/>
        <end position="716"/>
    </location>
</feature>
<feature type="region of interest" description="Disordered" evidence="1">
    <location>
        <begin position="1967"/>
        <end position="1998"/>
    </location>
</feature>
<feature type="region of interest" description="Disordered" evidence="1">
    <location>
        <begin position="207"/>
        <end position="303"/>
    </location>
</feature>
<feature type="region of interest" description="Disordered" evidence="1">
    <location>
        <begin position="42"/>
        <end position="74"/>
    </location>
</feature>
<dbReference type="RefSeq" id="XP_058977642.1">
    <property type="nucleotide sequence ID" value="XM_059121659.1"/>
</dbReference>
<reference evidence="4" key="1">
    <citation type="submission" date="2025-08" db="UniProtKB">
        <authorList>
            <consortium name="RefSeq"/>
        </authorList>
    </citation>
    <scope>IDENTIFICATION</scope>
    <source>
        <strain evidence="4">Aabys</strain>
        <tissue evidence="4">Whole body</tissue>
    </source>
</reference>
<feature type="compositionally biased region" description="Polar residues" evidence="1">
    <location>
        <begin position="516"/>
        <end position="535"/>
    </location>
</feature>
<feature type="compositionally biased region" description="Basic and acidic residues" evidence="1">
    <location>
        <begin position="610"/>
        <end position="623"/>
    </location>
</feature>
<dbReference type="Pfam" id="PF12510">
    <property type="entry name" value="Smoothelin"/>
    <property type="match status" value="2"/>
</dbReference>
<feature type="compositionally biased region" description="Polar residues" evidence="1">
    <location>
        <begin position="586"/>
        <end position="597"/>
    </location>
</feature>
<feature type="compositionally biased region" description="Basic and acidic residues" evidence="1">
    <location>
        <begin position="2103"/>
        <end position="2126"/>
    </location>
</feature>
<dbReference type="GeneID" id="101891667"/>
<dbReference type="Proteomes" id="UP001652621">
    <property type="component" value="Unplaced"/>
</dbReference>
<feature type="region of interest" description="Disordered" evidence="1">
    <location>
        <begin position="1307"/>
        <end position="1415"/>
    </location>
</feature>
<feature type="compositionally biased region" description="Polar residues" evidence="1">
    <location>
        <begin position="471"/>
        <end position="484"/>
    </location>
</feature>
<feature type="region of interest" description="Disordered" evidence="1">
    <location>
        <begin position="1722"/>
        <end position="1750"/>
    </location>
</feature>